<dbReference type="Proteomes" id="UP000033736">
    <property type="component" value="Unassembled WGS sequence"/>
</dbReference>
<sequence length="55" mass="6337">MNKNILIVLGNNLIAYRGLTTVSRNTKKTGSRWLSHRVKLDDNSEMSLKAVFYRI</sequence>
<evidence type="ECO:0000313" key="2">
    <source>
        <dbReference type="Proteomes" id="UP000033736"/>
    </source>
</evidence>
<evidence type="ECO:0000313" key="1">
    <source>
        <dbReference type="EMBL" id="KJW04690.1"/>
    </source>
</evidence>
<dbReference type="EMBL" id="LAOQ01000003">
    <property type="protein sequence ID" value="KJW04690.1"/>
    <property type="molecule type" value="Genomic_DNA"/>
</dbReference>
<keyword evidence="2" id="KW-1185">Reference proteome</keyword>
<proteinExistence type="predicted"/>
<protein>
    <submittedName>
        <fullName evidence="1">Uncharacterized protein</fullName>
    </submittedName>
</protein>
<accession>A0A0F3RE39</accession>
<organism evidence="1 2">
    <name type="scientific">Rickettsia argasii T170-B</name>
    <dbReference type="NCBI Taxonomy" id="1268837"/>
    <lineage>
        <taxon>Bacteria</taxon>
        <taxon>Pseudomonadati</taxon>
        <taxon>Pseudomonadota</taxon>
        <taxon>Alphaproteobacteria</taxon>
        <taxon>Rickettsiales</taxon>
        <taxon>Rickettsiaceae</taxon>
        <taxon>Rickettsieae</taxon>
        <taxon>Rickettsia</taxon>
        <taxon>spotted fever group</taxon>
    </lineage>
</organism>
<dbReference type="PATRIC" id="fig|1268837.3.peg.1202"/>
<gene>
    <name evidence="1" type="ORF">RAT170B_1008</name>
</gene>
<dbReference type="AlphaFoldDB" id="A0A0F3RE39"/>
<reference evidence="1 2" key="1">
    <citation type="submission" date="2015-01" db="EMBL/GenBank/DDBJ databases">
        <title>Genome Sequencing of Rickettsiales /home/snadendla/prok_pipe/test/illegal_ec_num.txt.</title>
        <authorList>
            <person name="Daugherty S.C."/>
            <person name="Su Q."/>
            <person name="Abolude K."/>
            <person name="Beier-Sexton M."/>
            <person name="Carlyon J.A."/>
            <person name="Carter R."/>
            <person name="Day N.P."/>
            <person name="Dumler S.J."/>
            <person name="Dyachenko V."/>
            <person name="Godinez A."/>
            <person name="Kurtti T.J."/>
            <person name="Lichay M."/>
            <person name="Mullins K.E."/>
            <person name="Ott S."/>
            <person name="Pappas-Brown V."/>
            <person name="Paris D.H."/>
            <person name="Patel P."/>
            <person name="Richards A.L."/>
            <person name="Sadzewicz L."/>
            <person name="Sears K."/>
            <person name="Seidman D."/>
            <person name="Sengamalay N."/>
            <person name="Stenos J."/>
            <person name="Tallon L.J."/>
            <person name="Vincent G."/>
            <person name="Fraser C.M."/>
            <person name="Munderloh U."/>
            <person name="Dunning-Hotopp J.C."/>
        </authorList>
    </citation>
    <scope>NUCLEOTIDE SEQUENCE [LARGE SCALE GENOMIC DNA]</scope>
    <source>
        <strain evidence="1 2">T170-B</strain>
    </source>
</reference>
<name>A0A0F3RE39_9RICK</name>
<comment type="caution">
    <text evidence="1">The sequence shown here is derived from an EMBL/GenBank/DDBJ whole genome shotgun (WGS) entry which is preliminary data.</text>
</comment>